<dbReference type="EMBL" id="CAJHNH020005371">
    <property type="protein sequence ID" value="CAG5132445.1"/>
    <property type="molecule type" value="Genomic_DNA"/>
</dbReference>
<dbReference type="PANTHER" id="PTHR48051">
    <property type="match status" value="1"/>
</dbReference>
<keyword evidence="4" id="KW-1185">Reference proteome</keyword>
<dbReference type="Gene3D" id="3.80.10.10">
    <property type="entry name" value="Ribonuclease Inhibitor"/>
    <property type="match status" value="1"/>
</dbReference>
<dbReference type="InterPro" id="IPR003591">
    <property type="entry name" value="Leu-rich_rpt_typical-subtyp"/>
</dbReference>
<dbReference type="Pfam" id="PF13855">
    <property type="entry name" value="LRR_8"/>
    <property type="match status" value="1"/>
</dbReference>
<sequence>MPKDKYEPPNERRQHRIMQKHEIAEGKQSRWSELEISGCVQNLSLNLWKVEWLTVLYLDNNHLSHLPSQIGTLVNLEHLDASHNFINQLPPEIGDLVNLRQLKLSSNRIQDLPYELGKCFQLQTLDLSNNPLNFDINKYYTESIGKLLAVLLDSMNCEYTMFAASSM</sequence>
<evidence type="ECO:0000313" key="3">
    <source>
        <dbReference type="EMBL" id="CAG5132445.1"/>
    </source>
</evidence>
<reference evidence="3" key="1">
    <citation type="submission" date="2021-04" db="EMBL/GenBank/DDBJ databases">
        <authorList>
            <consortium name="Molecular Ecology Group"/>
        </authorList>
    </citation>
    <scope>NUCLEOTIDE SEQUENCE</scope>
</reference>
<keyword evidence="1" id="KW-0433">Leucine-rich repeat</keyword>
<dbReference type="Proteomes" id="UP000678393">
    <property type="component" value="Unassembled WGS sequence"/>
</dbReference>
<evidence type="ECO:0000313" key="4">
    <source>
        <dbReference type="Proteomes" id="UP000678393"/>
    </source>
</evidence>
<feature type="non-terminal residue" evidence="3">
    <location>
        <position position="167"/>
    </location>
</feature>
<dbReference type="OrthoDB" id="1394818at2759"/>
<dbReference type="GO" id="GO:0005737">
    <property type="term" value="C:cytoplasm"/>
    <property type="evidence" value="ECO:0007669"/>
    <property type="project" value="TreeGrafter"/>
</dbReference>
<accession>A0A8S3ZXT8</accession>
<comment type="caution">
    <text evidence="3">The sequence shown here is derived from an EMBL/GenBank/DDBJ whole genome shotgun (WGS) entry which is preliminary data.</text>
</comment>
<keyword evidence="2" id="KW-0677">Repeat</keyword>
<protein>
    <recommendedName>
        <fullName evidence="5">Leucine-rich repeat-containing protein 40</fullName>
    </recommendedName>
</protein>
<proteinExistence type="predicted"/>
<dbReference type="InterPro" id="IPR032675">
    <property type="entry name" value="LRR_dom_sf"/>
</dbReference>
<name>A0A8S3ZXT8_9EUPU</name>
<dbReference type="InterPro" id="IPR050216">
    <property type="entry name" value="LRR_domain-containing"/>
</dbReference>
<gene>
    <name evidence="3" type="ORF">CUNI_LOCUS18003</name>
</gene>
<evidence type="ECO:0000256" key="2">
    <source>
        <dbReference type="ARBA" id="ARBA00022737"/>
    </source>
</evidence>
<dbReference type="AlphaFoldDB" id="A0A8S3ZXT8"/>
<dbReference type="SUPFAM" id="SSF52075">
    <property type="entry name" value="Outer arm dynein light chain 1"/>
    <property type="match status" value="1"/>
</dbReference>
<organism evidence="3 4">
    <name type="scientific">Candidula unifasciata</name>
    <dbReference type="NCBI Taxonomy" id="100452"/>
    <lineage>
        <taxon>Eukaryota</taxon>
        <taxon>Metazoa</taxon>
        <taxon>Spiralia</taxon>
        <taxon>Lophotrochozoa</taxon>
        <taxon>Mollusca</taxon>
        <taxon>Gastropoda</taxon>
        <taxon>Heterobranchia</taxon>
        <taxon>Euthyneura</taxon>
        <taxon>Panpulmonata</taxon>
        <taxon>Eupulmonata</taxon>
        <taxon>Stylommatophora</taxon>
        <taxon>Helicina</taxon>
        <taxon>Helicoidea</taxon>
        <taxon>Geomitridae</taxon>
        <taxon>Candidula</taxon>
    </lineage>
</organism>
<dbReference type="SMART" id="SM00369">
    <property type="entry name" value="LRR_TYP"/>
    <property type="match status" value="3"/>
</dbReference>
<dbReference type="PANTHER" id="PTHR48051:SF1">
    <property type="entry name" value="RAS SUPPRESSOR PROTEIN 1"/>
    <property type="match status" value="1"/>
</dbReference>
<evidence type="ECO:0000256" key="1">
    <source>
        <dbReference type="ARBA" id="ARBA00022614"/>
    </source>
</evidence>
<dbReference type="PROSITE" id="PS51450">
    <property type="entry name" value="LRR"/>
    <property type="match status" value="2"/>
</dbReference>
<dbReference type="Pfam" id="PF00560">
    <property type="entry name" value="LRR_1"/>
    <property type="match status" value="1"/>
</dbReference>
<evidence type="ECO:0008006" key="5">
    <source>
        <dbReference type="Google" id="ProtNLM"/>
    </source>
</evidence>
<dbReference type="InterPro" id="IPR001611">
    <property type="entry name" value="Leu-rich_rpt"/>
</dbReference>